<dbReference type="Proteomes" id="UP001374893">
    <property type="component" value="Chromosome"/>
</dbReference>
<evidence type="ECO:0000313" key="2">
    <source>
        <dbReference type="Proteomes" id="UP001374893"/>
    </source>
</evidence>
<dbReference type="RefSeq" id="WP_338690072.1">
    <property type="nucleotide sequence ID" value="NZ_AP024702.1"/>
</dbReference>
<evidence type="ECO:0000313" key="1">
    <source>
        <dbReference type="EMBL" id="BCX47722.1"/>
    </source>
</evidence>
<organism evidence="1 2">
    <name type="scientific">Haloferula helveola</name>
    <dbReference type="NCBI Taxonomy" id="490095"/>
    <lineage>
        <taxon>Bacteria</taxon>
        <taxon>Pseudomonadati</taxon>
        <taxon>Verrucomicrobiota</taxon>
        <taxon>Verrucomicrobiia</taxon>
        <taxon>Verrucomicrobiales</taxon>
        <taxon>Verrucomicrobiaceae</taxon>
        <taxon>Haloferula</taxon>
    </lineage>
</organism>
<keyword evidence="2" id="KW-1185">Reference proteome</keyword>
<dbReference type="EMBL" id="AP024702">
    <property type="protein sequence ID" value="BCX47722.1"/>
    <property type="molecule type" value="Genomic_DNA"/>
</dbReference>
<sequence length="64" mass="6795">MKKAIVVAMDVNALSGKKKEQASESALGELNRHLAEGWNVIHSFPMSGTGNPICSASVVVLEKD</sequence>
<gene>
    <name evidence="1" type="ORF">HAHE_16300</name>
</gene>
<reference evidence="1 2" key="1">
    <citation type="submission" date="2021-06" db="EMBL/GenBank/DDBJ databases">
        <title>Complete genome of Haloferula helveola possessing various polysaccharide degrading enzymes.</title>
        <authorList>
            <person name="Takami H."/>
            <person name="Huang C."/>
            <person name="Hamasaki K."/>
        </authorList>
    </citation>
    <scope>NUCLEOTIDE SEQUENCE [LARGE SCALE GENOMIC DNA]</scope>
    <source>
        <strain evidence="1 2">CN-1</strain>
    </source>
</reference>
<evidence type="ECO:0008006" key="3">
    <source>
        <dbReference type="Google" id="ProtNLM"/>
    </source>
</evidence>
<protein>
    <recommendedName>
        <fullName evidence="3">DUF4177 domain-containing protein</fullName>
    </recommendedName>
</protein>
<proteinExistence type="predicted"/>
<name>A0ABN6H535_9BACT</name>
<accession>A0ABN6H535</accession>